<protein>
    <submittedName>
        <fullName evidence="7">ABC-2 type transporter</fullName>
    </submittedName>
</protein>
<dbReference type="GO" id="GO:0016020">
    <property type="term" value="C:membrane"/>
    <property type="evidence" value="ECO:0007669"/>
    <property type="project" value="UniProtKB-SubCell"/>
</dbReference>
<keyword evidence="2 5" id="KW-0812">Transmembrane</keyword>
<dbReference type="OrthoDB" id="3699899at2"/>
<evidence type="ECO:0000256" key="3">
    <source>
        <dbReference type="ARBA" id="ARBA00022989"/>
    </source>
</evidence>
<feature type="domain" description="ABC-2 type transporter transmembrane" evidence="6">
    <location>
        <begin position="18"/>
        <end position="221"/>
    </location>
</feature>
<keyword evidence="8" id="KW-1185">Reference proteome</keyword>
<dbReference type="Pfam" id="PF01061">
    <property type="entry name" value="ABC2_membrane"/>
    <property type="match status" value="1"/>
</dbReference>
<proteinExistence type="predicted"/>
<gene>
    <name evidence="7" type="ORF">HMPREF1318_1340</name>
</gene>
<reference evidence="7 8" key="1">
    <citation type="submission" date="2012-05" db="EMBL/GenBank/DDBJ databases">
        <authorList>
            <person name="Harkins D.M."/>
            <person name="Madupu R."/>
            <person name="Durkin A.S."/>
            <person name="Torralba M."/>
            <person name="Methe B."/>
            <person name="Sutton G.G."/>
            <person name="Nelson K.E."/>
        </authorList>
    </citation>
    <scope>NUCLEOTIDE SEQUENCE [LARGE SCALE GENOMIC DNA]</scope>
    <source>
        <strain evidence="7 8">F0489</strain>
    </source>
</reference>
<sequence length="256" mass="27357">MTAAITTAPTTPTGLWRQTGLLIQWQLRRSLPVMPLLMVIQAFLSVSTILGYGLIAGDPGPEASLYLATGAPAISLVVLGLAMTPQWVSQSRTEGSLDWMRTLPVPRIAFLLADLTLWTLLALPGLVLGVVVGAARFDISLSPAWWLLPGAVLVALTAACIGYAIANLLAPPLAQIMSQVLIFVIMLFSPFSYPASQLPGWARTVHEWLPFEPMAQVVRAGLCSQDASMTVRSWIVLGIWGAAAMAGASWALGRRV</sequence>
<dbReference type="AlphaFoldDB" id="J0MSN1"/>
<organism evidence="7 8">
    <name type="scientific">Actinomyces massiliensis F0489</name>
    <dbReference type="NCBI Taxonomy" id="1125718"/>
    <lineage>
        <taxon>Bacteria</taxon>
        <taxon>Bacillati</taxon>
        <taxon>Actinomycetota</taxon>
        <taxon>Actinomycetes</taxon>
        <taxon>Actinomycetales</taxon>
        <taxon>Actinomycetaceae</taxon>
        <taxon>Actinomyces</taxon>
    </lineage>
</organism>
<feature type="transmembrane region" description="Helical" evidence="5">
    <location>
        <begin position="234"/>
        <end position="253"/>
    </location>
</feature>
<evidence type="ECO:0000256" key="5">
    <source>
        <dbReference type="SAM" id="Phobius"/>
    </source>
</evidence>
<feature type="transmembrane region" description="Helical" evidence="5">
    <location>
        <begin position="144"/>
        <end position="166"/>
    </location>
</feature>
<evidence type="ECO:0000256" key="2">
    <source>
        <dbReference type="ARBA" id="ARBA00022692"/>
    </source>
</evidence>
<dbReference type="InterPro" id="IPR013525">
    <property type="entry name" value="ABC2_TM"/>
</dbReference>
<accession>J0MSN1</accession>
<dbReference type="GO" id="GO:0140359">
    <property type="term" value="F:ABC-type transporter activity"/>
    <property type="evidence" value="ECO:0007669"/>
    <property type="project" value="InterPro"/>
</dbReference>
<name>J0MSN1_9ACTO</name>
<comment type="caution">
    <text evidence="7">The sequence shown here is derived from an EMBL/GenBank/DDBJ whole genome shotgun (WGS) entry which is preliminary data.</text>
</comment>
<dbReference type="RefSeq" id="WP_008733489.1">
    <property type="nucleotide sequence ID" value="NZ_AKFT01000208.1"/>
</dbReference>
<keyword evidence="4 5" id="KW-0472">Membrane</keyword>
<dbReference type="EMBL" id="AKFT01000208">
    <property type="protein sequence ID" value="EJF37274.1"/>
    <property type="molecule type" value="Genomic_DNA"/>
</dbReference>
<evidence type="ECO:0000313" key="7">
    <source>
        <dbReference type="EMBL" id="EJF37274.1"/>
    </source>
</evidence>
<keyword evidence="3 5" id="KW-1133">Transmembrane helix</keyword>
<feature type="transmembrane region" description="Helical" evidence="5">
    <location>
        <begin position="63"/>
        <end position="88"/>
    </location>
</feature>
<dbReference type="PATRIC" id="fig|1125718.3.peg.2631"/>
<evidence type="ECO:0000256" key="4">
    <source>
        <dbReference type="ARBA" id="ARBA00023136"/>
    </source>
</evidence>
<dbReference type="eggNOG" id="COG0842">
    <property type="taxonomic scope" value="Bacteria"/>
</dbReference>
<evidence type="ECO:0000256" key="1">
    <source>
        <dbReference type="ARBA" id="ARBA00004141"/>
    </source>
</evidence>
<dbReference type="PANTHER" id="PTHR43229:SF3">
    <property type="entry name" value="ABC-TYPE MULTIDRUG TRANSPORT SYSTEM, PERMEASE COMPONENT"/>
    <property type="match status" value="1"/>
</dbReference>
<dbReference type="InterPro" id="IPR051784">
    <property type="entry name" value="Nod_factor_ABC_transporter"/>
</dbReference>
<feature type="transmembrane region" description="Helical" evidence="5">
    <location>
        <begin position="173"/>
        <end position="193"/>
    </location>
</feature>
<dbReference type="PANTHER" id="PTHR43229">
    <property type="entry name" value="NODULATION PROTEIN J"/>
    <property type="match status" value="1"/>
</dbReference>
<feature type="transmembrane region" description="Helical" evidence="5">
    <location>
        <begin position="108"/>
        <end position="132"/>
    </location>
</feature>
<evidence type="ECO:0000259" key="6">
    <source>
        <dbReference type="Pfam" id="PF01061"/>
    </source>
</evidence>
<feature type="transmembrane region" description="Helical" evidence="5">
    <location>
        <begin position="36"/>
        <end position="57"/>
    </location>
</feature>
<dbReference type="Proteomes" id="UP000002941">
    <property type="component" value="Unassembled WGS sequence"/>
</dbReference>
<evidence type="ECO:0000313" key="8">
    <source>
        <dbReference type="Proteomes" id="UP000002941"/>
    </source>
</evidence>
<comment type="subcellular location">
    <subcellularLocation>
        <location evidence="1">Membrane</location>
        <topology evidence="1">Multi-pass membrane protein</topology>
    </subcellularLocation>
</comment>